<evidence type="ECO:0000256" key="3">
    <source>
        <dbReference type="ARBA" id="ARBA00012949"/>
    </source>
</evidence>
<evidence type="ECO:0000313" key="16">
    <source>
        <dbReference type="EMBL" id="KOS07665.1"/>
    </source>
</evidence>
<keyword evidence="9 13" id="KW-1133">Transmembrane helix</keyword>
<reference evidence="16 17" key="1">
    <citation type="submission" date="2015-08" db="EMBL/GenBank/DDBJ databases">
        <title>Whole genome sequence of Flavobacterium akiainvivens IK-1T, from decaying Wikstroemia oahuensis, an endemic Hawaiian shrub.</title>
        <authorList>
            <person name="Wan X."/>
            <person name="Hou S."/>
            <person name="Saito J."/>
            <person name="Donachie S."/>
        </authorList>
    </citation>
    <scope>NUCLEOTIDE SEQUENCE [LARGE SCALE GENOMIC DNA]</scope>
    <source>
        <strain evidence="16 17">IK-1</strain>
    </source>
</reference>
<dbReference type="PROSITE" id="PS50999">
    <property type="entry name" value="COX2_TM"/>
    <property type="match status" value="1"/>
</dbReference>
<dbReference type="PATRIC" id="fig|1202724.3.peg.3669"/>
<dbReference type="AlphaFoldDB" id="A0A0M8MD38"/>
<dbReference type="SUPFAM" id="SSF49503">
    <property type="entry name" value="Cupredoxins"/>
    <property type="match status" value="1"/>
</dbReference>
<dbReference type="PROSITE" id="PS50857">
    <property type="entry name" value="COX2_CUA"/>
    <property type="match status" value="1"/>
</dbReference>
<dbReference type="OrthoDB" id="9781261at2"/>
<evidence type="ECO:0000256" key="2">
    <source>
        <dbReference type="ARBA" id="ARBA00007866"/>
    </source>
</evidence>
<dbReference type="RefSeq" id="WP_054409379.1">
    <property type="nucleotide sequence ID" value="NZ_FOYA01000002.1"/>
</dbReference>
<evidence type="ECO:0000259" key="14">
    <source>
        <dbReference type="PROSITE" id="PS50857"/>
    </source>
</evidence>
<feature type="domain" description="Cytochrome oxidase subunit II copper A binding" evidence="14">
    <location>
        <begin position="168"/>
        <end position="348"/>
    </location>
</feature>
<dbReference type="GO" id="GO:0016020">
    <property type="term" value="C:membrane"/>
    <property type="evidence" value="ECO:0007669"/>
    <property type="project" value="UniProtKB-SubCell"/>
</dbReference>
<evidence type="ECO:0000256" key="4">
    <source>
        <dbReference type="ARBA" id="ARBA00022448"/>
    </source>
</evidence>
<gene>
    <name evidence="16" type="ORF">AM493_17655</name>
</gene>
<dbReference type="InterPro" id="IPR008972">
    <property type="entry name" value="Cupredoxin"/>
</dbReference>
<dbReference type="InterPro" id="IPR036257">
    <property type="entry name" value="Cyt_c_oxidase_su2_TM_sf"/>
</dbReference>
<evidence type="ECO:0000256" key="12">
    <source>
        <dbReference type="SAM" id="MobiDB-lite"/>
    </source>
</evidence>
<dbReference type="Gene3D" id="1.10.287.90">
    <property type="match status" value="1"/>
</dbReference>
<dbReference type="SUPFAM" id="SSF81464">
    <property type="entry name" value="Cytochrome c oxidase subunit II-like, transmembrane region"/>
    <property type="match status" value="1"/>
</dbReference>
<feature type="region of interest" description="Disordered" evidence="12">
    <location>
        <begin position="354"/>
        <end position="402"/>
    </location>
</feature>
<evidence type="ECO:0000256" key="7">
    <source>
        <dbReference type="ARBA" id="ARBA00022967"/>
    </source>
</evidence>
<evidence type="ECO:0000256" key="10">
    <source>
        <dbReference type="ARBA" id="ARBA00023136"/>
    </source>
</evidence>
<evidence type="ECO:0000256" key="11">
    <source>
        <dbReference type="ARBA" id="ARBA00031389"/>
    </source>
</evidence>
<dbReference type="InterPro" id="IPR002429">
    <property type="entry name" value="CcO_II-like_C"/>
</dbReference>
<feature type="transmembrane region" description="Helical" evidence="13">
    <location>
        <begin position="6"/>
        <end position="27"/>
    </location>
</feature>
<comment type="caution">
    <text evidence="16">The sequence shown here is derived from an EMBL/GenBank/DDBJ whole genome shotgun (WGS) entry which is preliminary data.</text>
</comment>
<keyword evidence="5" id="KW-0679">Respiratory chain</keyword>
<accession>A0A0M8MD38</accession>
<proteinExistence type="inferred from homology"/>
<dbReference type="EMBL" id="LIYD01000005">
    <property type="protein sequence ID" value="KOS07665.1"/>
    <property type="molecule type" value="Genomic_DNA"/>
</dbReference>
<feature type="transmembrane region" description="Helical" evidence="13">
    <location>
        <begin position="89"/>
        <end position="114"/>
    </location>
</feature>
<comment type="subcellular location">
    <subcellularLocation>
        <location evidence="1">Membrane</location>
        <topology evidence="1">Multi-pass membrane protein</topology>
    </subcellularLocation>
</comment>
<dbReference type="Proteomes" id="UP000037755">
    <property type="component" value="Unassembled WGS sequence"/>
</dbReference>
<evidence type="ECO:0000259" key="15">
    <source>
        <dbReference type="PROSITE" id="PS50999"/>
    </source>
</evidence>
<dbReference type="STRING" id="1202724.AM493_17655"/>
<evidence type="ECO:0000256" key="5">
    <source>
        <dbReference type="ARBA" id="ARBA00022660"/>
    </source>
</evidence>
<dbReference type="Gene3D" id="2.60.40.420">
    <property type="entry name" value="Cupredoxins - blue copper proteins"/>
    <property type="match status" value="1"/>
</dbReference>
<evidence type="ECO:0000256" key="13">
    <source>
        <dbReference type="SAM" id="Phobius"/>
    </source>
</evidence>
<keyword evidence="4" id="KW-0813">Transport</keyword>
<evidence type="ECO:0000313" key="17">
    <source>
        <dbReference type="Proteomes" id="UP000037755"/>
    </source>
</evidence>
<name>A0A0M8MD38_9FLAO</name>
<organism evidence="16 17">
    <name type="scientific">Flavobacterium akiainvivens</name>
    <dbReference type="NCBI Taxonomy" id="1202724"/>
    <lineage>
        <taxon>Bacteria</taxon>
        <taxon>Pseudomonadati</taxon>
        <taxon>Bacteroidota</taxon>
        <taxon>Flavobacteriia</taxon>
        <taxon>Flavobacteriales</taxon>
        <taxon>Flavobacteriaceae</taxon>
        <taxon>Flavobacterium</taxon>
    </lineage>
</organism>
<keyword evidence="6 13" id="KW-0812">Transmembrane</keyword>
<dbReference type="PANTHER" id="PTHR22888">
    <property type="entry name" value="CYTOCHROME C OXIDASE, SUBUNIT II"/>
    <property type="match status" value="1"/>
</dbReference>
<keyword evidence="10 13" id="KW-0472">Membrane</keyword>
<sequence>MTGLLIFAVIILLGVAIWQLSKIFQLTKIGAAVYNENSEVATDKDNNVNGWLMFAFVAFIYIFTIVGLVKWGHFALGTPASEHGPQYDNLLAISFWIIFTVQFLTQFLLHYFSFKYRGKQGNVAYYYADNDKLEFVWTIIPVIVLAVLILYGLYAWTNIMFVADEDKEDALYVEVYAKQFSWEVRYAGKDGVLGKANVRYIEGVNTMGVDMADPHAADDIPASELHLPKGKRVIFKFRSQDVLHSAYMPHFRAQMNVVPGMVTEFSFIPTLTTAEMREDQKIMNKVAHINDIRSKKSEELVADGKPALEPYTFDYLLLCNKICGPSHYNMQMKIVVDEKADFDKWIADQKTLGTAVKESQEKPAEGGEGAPATDTAAKDTAAAVIPQDTTKPVAQAAQPAAH</sequence>
<feature type="transmembrane region" description="Helical" evidence="13">
    <location>
        <begin position="135"/>
        <end position="156"/>
    </location>
</feature>
<dbReference type="GO" id="GO:0005507">
    <property type="term" value="F:copper ion binding"/>
    <property type="evidence" value="ECO:0007669"/>
    <property type="project" value="InterPro"/>
</dbReference>
<dbReference type="EC" id="7.1.1.9" evidence="3"/>
<evidence type="ECO:0000256" key="1">
    <source>
        <dbReference type="ARBA" id="ARBA00004141"/>
    </source>
</evidence>
<evidence type="ECO:0000256" key="9">
    <source>
        <dbReference type="ARBA" id="ARBA00022989"/>
    </source>
</evidence>
<feature type="transmembrane region" description="Helical" evidence="13">
    <location>
        <begin position="48"/>
        <end position="69"/>
    </location>
</feature>
<keyword evidence="7" id="KW-1278">Translocase</keyword>
<evidence type="ECO:0000256" key="8">
    <source>
        <dbReference type="ARBA" id="ARBA00022982"/>
    </source>
</evidence>
<keyword evidence="17" id="KW-1185">Reference proteome</keyword>
<feature type="compositionally biased region" description="Low complexity" evidence="12">
    <location>
        <begin position="370"/>
        <end position="383"/>
    </location>
</feature>
<dbReference type="Pfam" id="PF02790">
    <property type="entry name" value="COX2_TM"/>
    <property type="match status" value="1"/>
</dbReference>
<dbReference type="InterPro" id="IPR011759">
    <property type="entry name" value="Cyt_c_oxidase_su2_TM_dom"/>
</dbReference>
<dbReference type="PANTHER" id="PTHR22888:SF9">
    <property type="entry name" value="CYTOCHROME C OXIDASE SUBUNIT 2"/>
    <property type="match status" value="1"/>
</dbReference>
<dbReference type="InterPro" id="IPR045187">
    <property type="entry name" value="CcO_II"/>
</dbReference>
<keyword evidence="8" id="KW-0249">Electron transport</keyword>
<protein>
    <recommendedName>
        <fullName evidence="3">cytochrome-c oxidase</fullName>
        <ecNumber evidence="3">7.1.1.9</ecNumber>
    </recommendedName>
    <alternativeName>
        <fullName evidence="11">Cytochrome c oxidase polypeptide II</fullName>
    </alternativeName>
</protein>
<dbReference type="GO" id="GO:0042773">
    <property type="term" value="P:ATP synthesis coupled electron transport"/>
    <property type="evidence" value="ECO:0007669"/>
    <property type="project" value="TreeGrafter"/>
</dbReference>
<comment type="similarity">
    <text evidence="2">Belongs to the cytochrome c oxidase subunit 2 family.</text>
</comment>
<feature type="domain" description="Cytochrome oxidase subunit II transmembrane region profile" evidence="15">
    <location>
        <begin position="68"/>
        <end position="163"/>
    </location>
</feature>
<evidence type="ECO:0000256" key="6">
    <source>
        <dbReference type="ARBA" id="ARBA00022692"/>
    </source>
</evidence>
<dbReference type="GO" id="GO:0004129">
    <property type="term" value="F:cytochrome-c oxidase activity"/>
    <property type="evidence" value="ECO:0007669"/>
    <property type="project" value="UniProtKB-EC"/>
</dbReference>